<dbReference type="STRING" id="332999.SAMN04488511_111121"/>
<name>A0A1I0TLT5_9SPHI</name>
<dbReference type="AlphaFoldDB" id="A0A1I0TLT5"/>
<dbReference type="Proteomes" id="UP000198836">
    <property type="component" value="Unassembled WGS sequence"/>
</dbReference>
<evidence type="ECO:0000313" key="1">
    <source>
        <dbReference type="EMBL" id="SFA52758.1"/>
    </source>
</evidence>
<proteinExistence type="predicted"/>
<keyword evidence="2" id="KW-1185">Reference proteome</keyword>
<sequence length="48" mass="5688">MIGFCENFSLKIDEFYAVEKFYNIYLKFSKNNLTLPTELEPLQTALIH</sequence>
<gene>
    <name evidence="1" type="ORF">SAMN04488511_111121</name>
</gene>
<protein>
    <submittedName>
        <fullName evidence="1">Uncharacterized protein</fullName>
    </submittedName>
</protein>
<dbReference type="EMBL" id="FOJM01000011">
    <property type="protein sequence ID" value="SFA52758.1"/>
    <property type="molecule type" value="Genomic_DNA"/>
</dbReference>
<organism evidence="1 2">
    <name type="scientific">Pedobacter suwonensis</name>
    <dbReference type="NCBI Taxonomy" id="332999"/>
    <lineage>
        <taxon>Bacteria</taxon>
        <taxon>Pseudomonadati</taxon>
        <taxon>Bacteroidota</taxon>
        <taxon>Sphingobacteriia</taxon>
        <taxon>Sphingobacteriales</taxon>
        <taxon>Sphingobacteriaceae</taxon>
        <taxon>Pedobacter</taxon>
    </lineage>
</organism>
<reference evidence="2" key="1">
    <citation type="submission" date="2016-10" db="EMBL/GenBank/DDBJ databases">
        <authorList>
            <person name="Varghese N."/>
            <person name="Submissions S."/>
        </authorList>
    </citation>
    <scope>NUCLEOTIDE SEQUENCE [LARGE SCALE GENOMIC DNA]</scope>
    <source>
        <strain evidence="2">DSM 18130</strain>
    </source>
</reference>
<evidence type="ECO:0000313" key="2">
    <source>
        <dbReference type="Proteomes" id="UP000198836"/>
    </source>
</evidence>
<accession>A0A1I0TLT5</accession>